<organism evidence="1 2">
    <name type="scientific">Tagetes erecta</name>
    <name type="common">African marigold</name>
    <dbReference type="NCBI Taxonomy" id="13708"/>
    <lineage>
        <taxon>Eukaryota</taxon>
        <taxon>Viridiplantae</taxon>
        <taxon>Streptophyta</taxon>
        <taxon>Embryophyta</taxon>
        <taxon>Tracheophyta</taxon>
        <taxon>Spermatophyta</taxon>
        <taxon>Magnoliopsida</taxon>
        <taxon>eudicotyledons</taxon>
        <taxon>Gunneridae</taxon>
        <taxon>Pentapetalae</taxon>
        <taxon>asterids</taxon>
        <taxon>campanulids</taxon>
        <taxon>Asterales</taxon>
        <taxon>Asteraceae</taxon>
        <taxon>Asteroideae</taxon>
        <taxon>Heliantheae alliance</taxon>
        <taxon>Tageteae</taxon>
        <taxon>Tagetes</taxon>
    </lineage>
</organism>
<dbReference type="Proteomes" id="UP001229421">
    <property type="component" value="Unassembled WGS sequence"/>
</dbReference>
<gene>
    <name evidence="1" type="ORF">QVD17_18436</name>
</gene>
<proteinExistence type="predicted"/>
<comment type="caution">
    <text evidence="1">The sequence shown here is derived from an EMBL/GenBank/DDBJ whole genome shotgun (WGS) entry which is preliminary data.</text>
</comment>
<dbReference type="EMBL" id="JAUHHV010000005">
    <property type="protein sequence ID" value="KAK1423141.1"/>
    <property type="molecule type" value="Genomic_DNA"/>
</dbReference>
<evidence type="ECO:0000313" key="1">
    <source>
        <dbReference type="EMBL" id="KAK1423141.1"/>
    </source>
</evidence>
<sequence length="103" mass="11132">MVKNVVRGFFMVFSSRSRAGGRKPRHDGSSPDCSRRNLFFGAVETEARVPSCAFLGDGIKPFVGNLQPLSHGGLDKLKLESSLNRGLDGALSTVSQKLIEPLN</sequence>
<evidence type="ECO:0000313" key="2">
    <source>
        <dbReference type="Proteomes" id="UP001229421"/>
    </source>
</evidence>
<protein>
    <submittedName>
        <fullName evidence="1">Uncharacterized protein</fullName>
    </submittedName>
</protein>
<accession>A0AAD8KKM2</accession>
<dbReference type="AlphaFoldDB" id="A0AAD8KKM2"/>
<reference evidence="1" key="1">
    <citation type="journal article" date="2023" name="bioRxiv">
        <title>Improved chromosome-level genome assembly for marigold (Tagetes erecta).</title>
        <authorList>
            <person name="Jiang F."/>
            <person name="Yuan L."/>
            <person name="Wang S."/>
            <person name="Wang H."/>
            <person name="Xu D."/>
            <person name="Wang A."/>
            <person name="Fan W."/>
        </authorList>
    </citation>
    <scope>NUCLEOTIDE SEQUENCE</scope>
    <source>
        <strain evidence="1">WSJ</strain>
        <tissue evidence="1">Leaf</tissue>
    </source>
</reference>
<name>A0AAD8KKM2_TARER</name>
<keyword evidence="2" id="KW-1185">Reference proteome</keyword>